<accession>A0A2D3V2X5</accession>
<dbReference type="Proteomes" id="UP000225277">
    <property type="component" value="Unassembled WGS sequence"/>
</dbReference>
<evidence type="ECO:0000256" key="4">
    <source>
        <dbReference type="ARBA" id="ARBA00023136"/>
    </source>
</evidence>
<keyword evidence="4 7" id="KW-0472">Membrane</keyword>
<evidence type="ECO:0000256" key="2">
    <source>
        <dbReference type="ARBA" id="ARBA00022692"/>
    </source>
</evidence>
<protein>
    <recommendedName>
        <fullName evidence="8">Rhodopsin domain-containing protein</fullName>
    </recommendedName>
</protein>
<name>A0A2D3V2X5_9PEZI</name>
<feature type="compositionally biased region" description="Polar residues" evidence="6">
    <location>
        <begin position="263"/>
        <end position="292"/>
    </location>
</feature>
<evidence type="ECO:0000259" key="8">
    <source>
        <dbReference type="Pfam" id="PF20684"/>
    </source>
</evidence>
<dbReference type="GO" id="GO:0016020">
    <property type="term" value="C:membrane"/>
    <property type="evidence" value="ECO:0007669"/>
    <property type="project" value="UniProtKB-SubCell"/>
</dbReference>
<dbReference type="STRING" id="112498.A0A2D3V2X5"/>
<feature type="transmembrane region" description="Helical" evidence="7">
    <location>
        <begin position="164"/>
        <end position="189"/>
    </location>
</feature>
<dbReference type="AlphaFoldDB" id="A0A2D3V2X5"/>
<sequence length="299" mass="33018">MTGSTILSVTTCVQVALGMGSHTITIDPATRPETRFWYYIAMIVYNAALGFVKISVLLQCLRIFPRSVQNGPLNERLPRNKYRTATHILLAAVSFFTAGAVLSWIFTCLPVQKFWHSDLPGTCLAREAYWGVIAGINIVTGICVAVLPLPVLHSLRIPRRQRHLLMITFGLAGITVVVSILRLPFLYIFSTSDDPYWHSPMVSIMSSLEVNSGIIASCIPTLKALLSQYFPALSKEETQIASEEEAKPNRNGLEEHAMEDLSSRTCSQRGDPSSSVRGSTETATHLNATYFNATPRLDD</sequence>
<proteinExistence type="inferred from homology"/>
<dbReference type="OrthoDB" id="444631at2759"/>
<feature type="region of interest" description="Disordered" evidence="6">
    <location>
        <begin position="242"/>
        <end position="299"/>
    </location>
</feature>
<dbReference type="PANTHER" id="PTHR33048">
    <property type="entry name" value="PTH11-LIKE INTEGRAL MEMBRANE PROTEIN (AFU_ORTHOLOGUE AFUA_5G11245)"/>
    <property type="match status" value="1"/>
</dbReference>
<evidence type="ECO:0000256" key="7">
    <source>
        <dbReference type="SAM" id="Phobius"/>
    </source>
</evidence>
<gene>
    <name evidence="9" type="ORF">RCC_01695</name>
</gene>
<feature type="transmembrane region" description="Helical" evidence="7">
    <location>
        <begin position="36"/>
        <end position="64"/>
    </location>
</feature>
<feature type="compositionally biased region" description="Basic and acidic residues" evidence="6">
    <location>
        <begin position="242"/>
        <end position="262"/>
    </location>
</feature>
<dbReference type="InterPro" id="IPR052337">
    <property type="entry name" value="SAT4-like"/>
</dbReference>
<evidence type="ECO:0000256" key="1">
    <source>
        <dbReference type="ARBA" id="ARBA00004141"/>
    </source>
</evidence>
<evidence type="ECO:0000256" key="6">
    <source>
        <dbReference type="SAM" id="MobiDB-lite"/>
    </source>
</evidence>
<keyword evidence="2 7" id="KW-0812">Transmembrane</keyword>
<dbReference type="RefSeq" id="XP_023622754.1">
    <property type="nucleotide sequence ID" value="XM_023766986.1"/>
</dbReference>
<dbReference type="InterPro" id="IPR049326">
    <property type="entry name" value="Rhodopsin_dom_fungi"/>
</dbReference>
<evidence type="ECO:0000313" key="9">
    <source>
        <dbReference type="EMBL" id="CZT15859.1"/>
    </source>
</evidence>
<dbReference type="EMBL" id="FJUY01000002">
    <property type="protein sequence ID" value="CZT15859.1"/>
    <property type="molecule type" value="Genomic_DNA"/>
</dbReference>
<feature type="transmembrane region" description="Helical" evidence="7">
    <location>
        <begin position="128"/>
        <end position="152"/>
    </location>
</feature>
<evidence type="ECO:0000256" key="3">
    <source>
        <dbReference type="ARBA" id="ARBA00022989"/>
    </source>
</evidence>
<dbReference type="GeneID" id="35596930"/>
<evidence type="ECO:0000256" key="5">
    <source>
        <dbReference type="ARBA" id="ARBA00038359"/>
    </source>
</evidence>
<keyword evidence="3 7" id="KW-1133">Transmembrane helix</keyword>
<organism evidence="9 10">
    <name type="scientific">Ramularia collo-cygni</name>
    <dbReference type="NCBI Taxonomy" id="112498"/>
    <lineage>
        <taxon>Eukaryota</taxon>
        <taxon>Fungi</taxon>
        <taxon>Dikarya</taxon>
        <taxon>Ascomycota</taxon>
        <taxon>Pezizomycotina</taxon>
        <taxon>Dothideomycetes</taxon>
        <taxon>Dothideomycetidae</taxon>
        <taxon>Mycosphaerellales</taxon>
        <taxon>Mycosphaerellaceae</taxon>
        <taxon>Ramularia</taxon>
    </lineage>
</organism>
<comment type="similarity">
    <text evidence="5">Belongs to the SAT4 family.</text>
</comment>
<dbReference type="Pfam" id="PF20684">
    <property type="entry name" value="Fung_rhodopsin"/>
    <property type="match status" value="1"/>
</dbReference>
<keyword evidence="10" id="KW-1185">Reference proteome</keyword>
<feature type="transmembrane region" description="Helical" evidence="7">
    <location>
        <begin position="85"/>
        <end position="106"/>
    </location>
</feature>
<dbReference type="PANTHER" id="PTHR33048:SF47">
    <property type="entry name" value="INTEGRAL MEMBRANE PROTEIN-RELATED"/>
    <property type="match status" value="1"/>
</dbReference>
<comment type="subcellular location">
    <subcellularLocation>
        <location evidence="1">Membrane</location>
        <topology evidence="1">Multi-pass membrane protein</topology>
    </subcellularLocation>
</comment>
<feature type="domain" description="Rhodopsin" evidence="8">
    <location>
        <begin position="5"/>
        <end position="227"/>
    </location>
</feature>
<reference evidence="9 10" key="1">
    <citation type="submission" date="2016-03" db="EMBL/GenBank/DDBJ databases">
        <authorList>
            <person name="Ploux O."/>
        </authorList>
    </citation>
    <scope>NUCLEOTIDE SEQUENCE [LARGE SCALE GENOMIC DNA]</scope>
    <source>
        <strain evidence="9 10">URUG2</strain>
    </source>
</reference>
<evidence type="ECO:0000313" key="10">
    <source>
        <dbReference type="Proteomes" id="UP000225277"/>
    </source>
</evidence>